<proteinExistence type="inferred from homology"/>
<comment type="caution">
    <text evidence="3">The sequence shown here is derived from an EMBL/GenBank/DDBJ whole genome shotgun (WGS) entry which is preliminary data.</text>
</comment>
<evidence type="ECO:0000313" key="3">
    <source>
        <dbReference type="EMBL" id="MFC6146028.1"/>
    </source>
</evidence>
<evidence type="ECO:0000313" key="4">
    <source>
        <dbReference type="Proteomes" id="UP001596244"/>
    </source>
</evidence>
<gene>
    <name evidence="3" type="ORF">ACFPUZ_04310</name>
</gene>
<feature type="domain" description="Pyridoxine 5'-phosphate oxidase dimerisation C-terminal" evidence="2">
    <location>
        <begin position="35"/>
        <end position="59"/>
    </location>
</feature>
<dbReference type="Proteomes" id="UP001596244">
    <property type="component" value="Unassembled WGS sequence"/>
</dbReference>
<dbReference type="Gene3D" id="2.30.110.10">
    <property type="entry name" value="Electron Transport, Fmn-binding Protein, Chain A"/>
    <property type="match status" value="1"/>
</dbReference>
<dbReference type="SUPFAM" id="SSF50475">
    <property type="entry name" value="FMN-binding split barrel"/>
    <property type="match status" value="1"/>
</dbReference>
<evidence type="ECO:0000259" key="2">
    <source>
        <dbReference type="Pfam" id="PF10590"/>
    </source>
</evidence>
<reference evidence="4" key="1">
    <citation type="journal article" date="2019" name="Int. J. Syst. Evol. Microbiol.">
        <title>The Global Catalogue of Microorganisms (GCM) 10K type strain sequencing project: providing services to taxonomists for standard genome sequencing and annotation.</title>
        <authorList>
            <consortium name="The Broad Institute Genomics Platform"/>
            <consortium name="The Broad Institute Genome Sequencing Center for Infectious Disease"/>
            <person name="Wu L."/>
            <person name="Ma J."/>
        </authorList>
    </citation>
    <scope>NUCLEOTIDE SEQUENCE [LARGE SCALE GENOMIC DNA]</scope>
    <source>
        <strain evidence="4">CCUG 51943</strain>
    </source>
</reference>
<dbReference type="Pfam" id="PF10590">
    <property type="entry name" value="PNP_phzG_C"/>
    <property type="match status" value="1"/>
</dbReference>
<dbReference type="RefSeq" id="WP_377000322.1">
    <property type="nucleotide sequence ID" value="NZ_JBHSQE010000002.1"/>
</dbReference>
<accession>A0ABW1QBZ4</accession>
<dbReference type="EMBL" id="JBHSQE010000002">
    <property type="protein sequence ID" value="MFC6146028.1"/>
    <property type="molecule type" value="Genomic_DNA"/>
</dbReference>
<name>A0ABW1QBZ4_9CORY</name>
<comment type="similarity">
    <text evidence="1">Belongs to the pyridoxamine 5'-phosphate oxidase family.</text>
</comment>
<dbReference type="InterPro" id="IPR012349">
    <property type="entry name" value="Split_barrel_FMN-bd"/>
</dbReference>
<sequence>MRINGRVVEASAAETAADLAARSAEAREGVAEGDWRLWRLVPERIEFWQGSTDRRHQRVIREL</sequence>
<dbReference type="InterPro" id="IPR019576">
    <property type="entry name" value="Pyridoxamine_oxidase_dimer_C"/>
</dbReference>
<protein>
    <submittedName>
        <fullName evidence="3">Pyridoxine 5'-phosphate oxidase C-terminal domain-containing protein</fullName>
    </submittedName>
</protein>
<keyword evidence="4" id="KW-1185">Reference proteome</keyword>
<evidence type="ECO:0000256" key="1">
    <source>
        <dbReference type="ARBA" id="ARBA00007301"/>
    </source>
</evidence>
<organism evidence="3 4">
    <name type="scientific">Corynebacterium nasicanis</name>
    <dbReference type="NCBI Taxonomy" id="1448267"/>
    <lineage>
        <taxon>Bacteria</taxon>
        <taxon>Bacillati</taxon>
        <taxon>Actinomycetota</taxon>
        <taxon>Actinomycetes</taxon>
        <taxon>Mycobacteriales</taxon>
        <taxon>Corynebacteriaceae</taxon>
        <taxon>Corynebacterium</taxon>
    </lineage>
</organism>